<keyword evidence="2 4" id="KW-0813">Transport</keyword>
<keyword evidence="9" id="KW-1185">Reference proteome</keyword>
<dbReference type="CDD" id="cd13565">
    <property type="entry name" value="PBP2_PstS"/>
    <property type="match status" value="1"/>
</dbReference>
<dbReference type="Gene3D" id="3.40.190.10">
    <property type="entry name" value="Periplasmic binding protein-like II"/>
    <property type="match status" value="2"/>
</dbReference>
<dbReference type="PROSITE" id="PS51257">
    <property type="entry name" value="PROKAR_LIPOPROTEIN"/>
    <property type="match status" value="1"/>
</dbReference>
<keyword evidence="6" id="KW-0732">Signal</keyword>
<evidence type="ECO:0000256" key="4">
    <source>
        <dbReference type="PIRNR" id="PIRNR002756"/>
    </source>
</evidence>
<evidence type="ECO:0000256" key="6">
    <source>
        <dbReference type="SAM" id="SignalP"/>
    </source>
</evidence>
<feature type="chain" id="PRO_5045276174" description="Phosphate-binding protein" evidence="6">
    <location>
        <begin position="27"/>
        <end position="370"/>
    </location>
</feature>
<accession>A0ABQ2NET1</accession>
<dbReference type="InterPro" id="IPR024370">
    <property type="entry name" value="PBP_domain"/>
</dbReference>
<feature type="compositionally biased region" description="Polar residues" evidence="5">
    <location>
        <begin position="42"/>
        <end position="54"/>
    </location>
</feature>
<dbReference type="SUPFAM" id="SSF53850">
    <property type="entry name" value="Periplasmic binding protein-like II"/>
    <property type="match status" value="1"/>
</dbReference>
<evidence type="ECO:0000256" key="2">
    <source>
        <dbReference type="ARBA" id="ARBA00022448"/>
    </source>
</evidence>
<dbReference type="PANTHER" id="PTHR42996">
    <property type="entry name" value="PHOSPHATE-BINDING PROTEIN PSTS"/>
    <property type="match status" value="1"/>
</dbReference>
<feature type="region of interest" description="Disordered" evidence="5">
    <location>
        <begin position="25"/>
        <end position="54"/>
    </location>
</feature>
<dbReference type="InterPro" id="IPR050962">
    <property type="entry name" value="Phosphate-bind_PstS"/>
</dbReference>
<feature type="signal peptide" evidence="6">
    <location>
        <begin position="1"/>
        <end position="26"/>
    </location>
</feature>
<dbReference type="EMBL" id="BMNI01000013">
    <property type="protein sequence ID" value="GGO93642.1"/>
    <property type="molecule type" value="Genomic_DNA"/>
</dbReference>
<dbReference type="Pfam" id="PF12849">
    <property type="entry name" value="PBP_like_2"/>
    <property type="match status" value="1"/>
</dbReference>
<sequence length="370" mass="37700">MIATSARRVLPAVAALALGVSLTACGSSDDKSATPSSSDTANLSSLTGELNGAGSSAQEKAQGAWAAGFQGLTDGNVTVNYNPVGSGDGRTQFAQGGVDFAGTDSYFKDDEGELSAANKRCGEDIIEVPAYVSPIAVFFNVPGVKELNLDADTIAQIFDGKIKNWNAPEIAKLNADAKLPDLAITPVHRSDDSGTTKNFTDYLGKASGSWSYDAADAFPVKGGLAAEGTSGVVAAVTNGKGTIGYADESQVGDLAVAAIKVGEDFNKPTAEGAAAVVDISKAVEGRPATDMAVDIDRKTTEAGAYPLVLVSYLVACQHYDDAAKADLVKGYLTYVLGDGQAAAADEAGSSPLTKATADKALAIVEKIAAK</sequence>
<dbReference type="PIRSF" id="PIRSF002756">
    <property type="entry name" value="PstS"/>
    <property type="match status" value="1"/>
</dbReference>
<evidence type="ECO:0000313" key="9">
    <source>
        <dbReference type="Proteomes" id="UP000655410"/>
    </source>
</evidence>
<protein>
    <recommendedName>
        <fullName evidence="4">Phosphate-binding protein</fullName>
    </recommendedName>
</protein>
<feature type="domain" description="PBP" evidence="7">
    <location>
        <begin position="47"/>
        <end position="338"/>
    </location>
</feature>
<name>A0ABQ2NET1_9ACTN</name>
<dbReference type="InterPro" id="IPR005673">
    <property type="entry name" value="ABC_phos-bd_PstS"/>
</dbReference>
<dbReference type="RefSeq" id="WP_188785116.1">
    <property type="nucleotide sequence ID" value="NZ_BMNI01000013.1"/>
</dbReference>
<dbReference type="PANTHER" id="PTHR42996:SF1">
    <property type="entry name" value="PHOSPHATE-BINDING PROTEIN PSTS"/>
    <property type="match status" value="1"/>
</dbReference>
<gene>
    <name evidence="8" type="ORF">GCM10011584_32820</name>
</gene>
<evidence type="ECO:0000313" key="8">
    <source>
        <dbReference type="EMBL" id="GGO93642.1"/>
    </source>
</evidence>
<organism evidence="8 9">
    <name type="scientific">Nocardioides phosphati</name>
    <dbReference type="NCBI Taxonomy" id="1867775"/>
    <lineage>
        <taxon>Bacteria</taxon>
        <taxon>Bacillati</taxon>
        <taxon>Actinomycetota</taxon>
        <taxon>Actinomycetes</taxon>
        <taxon>Propionibacteriales</taxon>
        <taxon>Nocardioidaceae</taxon>
        <taxon>Nocardioides</taxon>
    </lineage>
</organism>
<keyword evidence="3 4" id="KW-0592">Phosphate transport</keyword>
<reference evidence="9" key="1">
    <citation type="journal article" date="2019" name="Int. J. Syst. Evol. Microbiol.">
        <title>The Global Catalogue of Microorganisms (GCM) 10K type strain sequencing project: providing services to taxonomists for standard genome sequencing and annotation.</title>
        <authorList>
            <consortium name="The Broad Institute Genomics Platform"/>
            <consortium name="The Broad Institute Genome Sequencing Center for Infectious Disease"/>
            <person name="Wu L."/>
            <person name="Ma J."/>
        </authorList>
    </citation>
    <scope>NUCLEOTIDE SEQUENCE [LARGE SCALE GENOMIC DNA]</scope>
    <source>
        <strain evidence="9">CGMCC 4.7371</strain>
    </source>
</reference>
<proteinExistence type="inferred from homology"/>
<comment type="similarity">
    <text evidence="1 4">Belongs to the PstS family.</text>
</comment>
<evidence type="ECO:0000256" key="3">
    <source>
        <dbReference type="ARBA" id="ARBA00022592"/>
    </source>
</evidence>
<dbReference type="Proteomes" id="UP000655410">
    <property type="component" value="Unassembled WGS sequence"/>
</dbReference>
<evidence type="ECO:0000256" key="5">
    <source>
        <dbReference type="SAM" id="MobiDB-lite"/>
    </source>
</evidence>
<evidence type="ECO:0000259" key="7">
    <source>
        <dbReference type="Pfam" id="PF12849"/>
    </source>
</evidence>
<dbReference type="NCBIfam" id="TIGR00975">
    <property type="entry name" value="3a0107s03"/>
    <property type="match status" value="1"/>
</dbReference>
<evidence type="ECO:0000256" key="1">
    <source>
        <dbReference type="ARBA" id="ARBA00008725"/>
    </source>
</evidence>
<comment type="caution">
    <text evidence="8">The sequence shown here is derived from an EMBL/GenBank/DDBJ whole genome shotgun (WGS) entry which is preliminary data.</text>
</comment>